<dbReference type="InterPro" id="IPR036259">
    <property type="entry name" value="MFS_trans_sf"/>
</dbReference>
<dbReference type="InterPro" id="IPR020846">
    <property type="entry name" value="MFS_dom"/>
</dbReference>
<reference evidence="7 8" key="1">
    <citation type="submission" date="2022-10" db="EMBL/GenBank/DDBJ databases">
        <title>Comparative genomics and taxonomic characterization of three novel marine species of genus Reichenbachiella exhibiting antioxidant and polysaccharide degradation activities.</title>
        <authorList>
            <person name="Muhammad N."/>
            <person name="Lee Y.-J."/>
            <person name="Ko J."/>
            <person name="Kim S.-G."/>
        </authorList>
    </citation>
    <scope>NUCLEOTIDE SEQUENCE [LARGE SCALE GENOMIC DNA]</scope>
    <source>
        <strain evidence="7 8">ABR2-5</strain>
    </source>
</reference>
<feature type="transmembrane region" description="Helical" evidence="5">
    <location>
        <begin position="388"/>
        <end position="408"/>
    </location>
</feature>
<organism evidence="7 8">
    <name type="scientific">Reichenbachiella ulvae</name>
    <dbReference type="NCBI Taxonomy" id="2980104"/>
    <lineage>
        <taxon>Bacteria</taxon>
        <taxon>Pseudomonadati</taxon>
        <taxon>Bacteroidota</taxon>
        <taxon>Cytophagia</taxon>
        <taxon>Cytophagales</taxon>
        <taxon>Reichenbachiellaceae</taxon>
        <taxon>Reichenbachiella</taxon>
    </lineage>
</organism>
<protein>
    <submittedName>
        <fullName evidence="7">MFS transporter</fullName>
    </submittedName>
</protein>
<keyword evidence="4 5" id="KW-0472">Membrane</keyword>
<comment type="subcellular location">
    <subcellularLocation>
        <location evidence="1">Membrane</location>
        <topology evidence="1">Multi-pass membrane protein</topology>
    </subcellularLocation>
</comment>
<feature type="transmembrane region" description="Helical" evidence="5">
    <location>
        <begin position="266"/>
        <end position="289"/>
    </location>
</feature>
<evidence type="ECO:0000259" key="6">
    <source>
        <dbReference type="PROSITE" id="PS50850"/>
    </source>
</evidence>
<feature type="transmembrane region" description="Helical" evidence="5">
    <location>
        <begin position="76"/>
        <end position="95"/>
    </location>
</feature>
<name>A0ABT3CT59_9BACT</name>
<dbReference type="PANTHER" id="PTHR11662">
    <property type="entry name" value="SOLUTE CARRIER FAMILY 17"/>
    <property type="match status" value="1"/>
</dbReference>
<dbReference type="Proteomes" id="UP001300692">
    <property type="component" value="Unassembled WGS sequence"/>
</dbReference>
<feature type="transmembrane region" description="Helical" evidence="5">
    <location>
        <begin position="301"/>
        <end position="317"/>
    </location>
</feature>
<dbReference type="RefSeq" id="WP_264137525.1">
    <property type="nucleotide sequence ID" value="NZ_JAOYOD010000001.1"/>
</dbReference>
<feature type="transmembrane region" description="Helical" evidence="5">
    <location>
        <begin position="228"/>
        <end position="254"/>
    </location>
</feature>
<sequence>MSNFPVRYKLVLSTFSLTLLLYIDRVGISAAKGVVSDDLGLSDTQMGWVMSAFALGYALFQVPSGLLSDRFGPRKVITGIVSIWSVFTMATGFAWNYLSMLVVRFLFGAGEAGAFPGIARANLTWIPLRERGVVTGINFSGSRLGAAFAFPLVTFIITSIGWRWSFYLMGAVGLVWAVFWYKWFRDMPEDHSGMGEDEKQMIKSERQTIAAVKAKPLSTQTLLGSANIWLAMLQYFSSNFIFFFCLTWMLPYLAERFEVSAMEASVYAMFPLIFGAVGNWFSGGLIDWIYKRASWKMSRSLPALIGFALVGVGVLGVLLSADIMWAVGALCVAVFGADMTLSPSWSFCMDIGKANSGAVSGAMNMAGNVGSFITAILFPYIVQWTGTADTFFIISEIFVAIAIIAWLFMNPSKSIVPDEKV</sequence>
<evidence type="ECO:0000256" key="1">
    <source>
        <dbReference type="ARBA" id="ARBA00004141"/>
    </source>
</evidence>
<feature type="transmembrane region" description="Helical" evidence="5">
    <location>
        <begin position="362"/>
        <end position="382"/>
    </location>
</feature>
<accession>A0ABT3CT59</accession>
<proteinExistence type="predicted"/>
<evidence type="ECO:0000256" key="5">
    <source>
        <dbReference type="SAM" id="Phobius"/>
    </source>
</evidence>
<comment type="caution">
    <text evidence="7">The sequence shown here is derived from an EMBL/GenBank/DDBJ whole genome shotgun (WGS) entry which is preliminary data.</text>
</comment>
<keyword evidence="8" id="KW-1185">Reference proteome</keyword>
<dbReference type="Pfam" id="PF07690">
    <property type="entry name" value="MFS_1"/>
    <property type="match status" value="1"/>
</dbReference>
<keyword evidence="3 5" id="KW-1133">Transmembrane helix</keyword>
<evidence type="ECO:0000256" key="4">
    <source>
        <dbReference type="ARBA" id="ARBA00023136"/>
    </source>
</evidence>
<dbReference type="PROSITE" id="PS50850">
    <property type="entry name" value="MFS"/>
    <property type="match status" value="1"/>
</dbReference>
<dbReference type="SUPFAM" id="SSF103473">
    <property type="entry name" value="MFS general substrate transporter"/>
    <property type="match status" value="1"/>
</dbReference>
<evidence type="ECO:0000313" key="7">
    <source>
        <dbReference type="EMBL" id="MCV9386704.1"/>
    </source>
</evidence>
<feature type="transmembrane region" description="Helical" evidence="5">
    <location>
        <begin position="46"/>
        <end position="64"/>
    </location>
</feature>
<keyword evidence="2 5" id="KW-0812">Transmembrane</keyword>
<feature type="domain" description="Major facilitator superfamily (MFS) profile" evidence="6">
    <location>
        <begin position="10"/>
        <end position="413"/>
    </location>
</feature>
<evidence type="ECO:0000256" key="3">
    <source>
        <dbReference type="ARBA" id="ARBA00022989"/>
    </source>
</evidence>
<dbReference type="InterPro" id="IPR011701">
    <property type="entry name" value="MFS"/>
</dbReference>
<dbReference type="Gene3D" id="1.20.1250.20">
    <property type="entry name" value="MFS general substrate transporter like domains"/>
    <property type="match status" value="2"/>
</dbReference>
<dbReference type="PANTHER" id="PTHR11662:SF399">
    <property type="entry name" value="FI19708P1-RELATED"/>
    <property type="match status" value="1"/>
</dbReference>
<dbReference type="EMBL" id="JAOYOD010000001">
    <property type="protein sequence ID" value="MCV9386704.1"/>
    <property type="molecule type" value="Genomic_DNA"/>
</dbReference>
<dbReference type="CDD" id="cd17319">
    <property type="entry name" value="MFS_ExuT_GudP_like"/>
    <property type="match status" value="1"/>
</dbReference>
<evidence type="ECO:0000313" key="8">
    <source>
        <dbReference type="Proteomes" id="UP001300692"/>
    </source>
</evidence>
<gene>
    <name evidence="7" type="ORF">N7U62_08520</name>
</gene>
<feature type="transmembrane region" description="Helical" evidence="5">
    <location>
        <begin position="323"/>
        <end position="341"/>
    </location>
</feature>
<feature type="transmembrane region" description="Helical" evidence="5">
    <location>
        <begin position="144"/>
        <end position="160"/>
    </location>
</feature>
<evidence type="ECO:0000256" key="2">
    <source>
        <dbReference type="ARBA" id="ARBA00022692"/>
    </source>
</evidence>
<dbReference type="InterPro" id="IPR050382">
    <property type="entry name" value="MFS_Na/Anion_cotransporter"/>
</dbReference>
<feature type="transmembrane region" description="Helical" evidence="5">
    <location>
        <begin position="166"/>
        <end position="184"/>
    </location>
</feature>